<protein>
    <submittedName>
        <fullName evidence="1">Uncharacterized protein</fullName>
    </submittedName>
</protein>
<sequence>MIPLGKIACIGLHQALPQRQGLLRMLREIRLKSGRQRVGGAAEAWQYRLSKVIWSEHSHHSNVAGGSTNAILGSGAYPAGSAPG</sequence>
<organism evidence="1 2">
    <name type="scientific">Candidatus Entotheonella gemina</name>
    <dbReference type="NCBI Taxonomy" id="1429439"/>
    <lineage>
        <taxon>Bacteria</taxon>
        <taxon>Pseudomonadati</taxon>
        <taxon>Nitrospinota/Tectimicrobiota group</taxon>
        <taxon>Candidatus Tectimicrobiota</taxon>
        <taxon>Candidatus Entotheonellia</taxon>
        <taxon>Candidatus Entotheonellales</taxon>
        <taxon>Candidatus Entotheonellaceae</taxon>
        <taxon>Candidatus Entotheonella</taxon>
    </lineage>
</organism>
<evidence type="ECO:0000313" key="1">
    <source>
        <dbReference type="EMBL" id="ETX06352.1"/>
    </source>
</evidence>
<proteinExistence type="predicted"/>
<gene>
    <name evidence="1" type="ORF">ETSY2_17650</name>
</gene>
<dbReference type="AlphaFoldDB" id="W4M9R5"/>
<keyword evidence="2" id="KW-1185">Reference proteome</keyword>
<dbReference type="Proteomes" id="UP000019140">
    <property type="component" value="Unassembled WGS sequence"/>
</dbReference>
<dbReference type="HOGENOM" id="CLU_2521431_0_0_7"/>
<dbReference type="EMBL" id="AZHX01000722">
    <property type="protein sequence ID" value="ETX06352.1"/>
    <property type="molecule type" value="Genomic_DNA"/>
</dbReference>
<reference evidence="1 2" key="1">
    <citation type="journal article" date="2014" name="Nature">
        <title>An environmental bacterial taxon with a large and distinct metabolic repertoire.</title>
        <authorList>
            <person name="Wilson M.C."/>
            <person name="Mori T."/>
            <person name="Ruckert C."/>
            <person name="Uria A.R."/>
            <person name="Helf M.J."/>
            <person name="Takada K."/>
            <person name="Gernert C."/>
            <person name="Steffens U.A."/>
            <person name="Heycke N."/>
            <person name="Schmitt S."/>
            <person name="Rinke C."/>
            <person name="Helfrich E.J."/>
            <person name="Brachmann A.O."/>
            <person name="Gurgui C."/>
            <person name="Wakimoto T."/>
            <person name="Kracht M."/>
            <person name="Crusemann M."/>
            <person name="Hentschel U."/>
            <person name="Abe I."/>
            <person name="Matsunaga S."/>
            <person name="Kalinowski J."/>
            <person name="Takeyama H."/>
            <person name="Piel J."/>
        </authorList>
    </citation>
    <scope>NUCLEOTIDE SEQUENCE [LARGE SCALE GENOMIC DNA]</scope>
    <source>
        <strain evidence="2">TSY2</strain>
    </source>
</reference>
<name>W4M9R5_9BACT</name>
<accession>W4M9R5</accession>
<comment type="caution">
    <text evidence="1">The sequence shown here is derived from an EMBL/GenBank/DDBJ whole genome shotgun (WGS) entry which is preliminary data.</text>
</comment>
<evidence type="ECO:0000313" key="2">
    <source>
        <dbReference type="Proteomes" id="UP000019140"/>
    </source>
</evidence>